<reference evidence="16" key="1">
    <citation type="journal article" date="2020" name="Nature">
        <title>Giant virus diversity and host interactions through global metagenomics.</title>
        <authorList>
            <person name="Schulz F."/>
            <person name="Roux S."/>
            <person name="Paez-Espino D."/>
            <person name="Jungbluth S."/>
            <person name="Walsh D.A."/>
            <person name="Denef V.J."/>
            <person name="McMahon K.D."/>
            <person name="Konstantinidis K.T."/>
            <person name="Eloe-Fadrosh E.A."/>
            <person name="Kyrpides N.C."/>
            <person name="Woyke T."/>
        </authorList>
    </citation>
    <scope>NUCLEOTIDE SEQUENCE</scope>
    <source>
        <strain evidence="16">GVMAG-M-3300001348-25</strain>
    </source>
</reference>
<dbReference type="InterPro" id="IPR007646">
    <property type="entry name" value="RNA_pol_Rpb2_4"/>
</dbReference>
<sequence>MNSPMDIHIMSWNIIKKYFKEEPNALVLHHLQSYNEFIHKGIKQLFTERNPIEIRKNYNNTIDDYEIQANVYLGKKDGSGMHFGKPIIYDNDRVHYMMPNEARLRNMTYGFSLYVDILFEFKTYNQETKEFISEYFTIDKYFFGKFPLMIHSDLCILSSMNSETRFQMGECKNDYGGYFIIDGKEKSIVSQEKFADNMLYVKKNAEGDAYSYSAAIRMVSEDASKPERTMKIHYVAPISKLSNNNIVVQVPNVRKPIPLFILMRALGVISDKTIISYCLLDLEANKEYVDLFIPSVHDAGVIFTQEHALKYIGKLTKRQTIVSAHDILMNYLLPNIGTTNYYHKAYFLGHMVFELLQVKSGAKMPTDRDSFMYKRVEVPGKLMYDLFKEYYKIQEHSIFVNIDKRIFYKSRPNKENDFVNIDFIGFEHLVRNYENQIFSNRAVEEGFRKAFKGNWGSTSHTKKMGIVQDLNRLSYNSALSQMRKLNLPLDSSAKVIGPRLLHPSQYGIIDPIDTPDGGNIGLHKHLSIMTYISNHVPLESFKSWMFEKVNMKPLDYFSTKQLYSWIKVFINGMWMGVVEEPFETLKIVKTNRRVGILPKDVSISFYYQQRKIEIFVDSGRLMRPIYTLEKNKFISKELQDKIIVDDFQYMDLFTCFDKKKKIIDFKTYEIFNNDDLYDKKNLSNSKFGPIEYIDTNETETSLIALNFDELTKTNKRYSFVEINPSLTLGVMGNQVIFPENNPPTRNAFSCGQTKQAVSLYHSNYQNRMDKTGIVLNYGQIPLIKSKYLDIIQKEQHPYGENAIVAIMSYTGYNVEDAILINKGAVDRGIFRTSYYSVLEAREESTSVTGNNEDVRILNINSANVLKKKPGYDYSVLDSNGLIKKGTSVHDRMVMIGRATKDPEQEETYLDNSLTPKKGQMGYVDKTFMTQDEEGFRLAKVRICHQRVPAIGDKMASRAGQKGTIGLVIPEEDMPYTKDGIKPDLIINPHAIPSRMTIGQLVESMFGKVCLHYGTSGDCTAFENKGSKHELLGNMLNESGLHKSGNEIMYNGMTGEQIESEIFIGPNYYMRLKHMVKDKINYRAKGPRTLLTRQTVQGRANDGGLRIGEMERDGLIAHGATKFIQESFMVRGDEYSMAVCNTSGCTAVYNIREDNFYSLHTDGDAVFSNDLNDSMKLKSVSRYGRNFSIVKIPYSLKLLMQELQTMNIQMRIITEDNIEQFDQMNFGKMKLLDGKKYQDIASVYNKQISPGTPEDKAFIPKSPSDPPPGSPAYAPGSSPPYAPGSPDYDPNSPDYPPGSPAYDPNSPPYAPGSSPPYAPGSSPPYAPGTPDYPPGSPAYDPNSTPISSTERDSEGDTIPPPPPSGTQSSNSINSAVSSVTSSIKESKSNGEFPSVTMKIDTNTASKSLKLDSIQDLIKESSSKDKSVLEPEELEGKKESENNSEENDEESSSNVKKTIKINT</sequence>
<evidence type="ECO:0000256" key="9">
    <source>
        <dbReference type="SAM" id="MobiDB-lite"/>
    </source>
</evidence>
<protein>
    <recommendedName>
        <fullName evidence="2">DNA-directed RNA polymerase</fullName>
        <ecNumber evidence="2">2.7.7.6</ecNumber>
    </recommendedName>
</protein>
<dbReference type="Pfam" id="PF04565">
    <property type="entry name" value="RNA_pol_Rpb2_3"/>
    <property type="match status" value="1"/>
</dbReference>
<evidence type="ECO:0000259" key="14">
    <source>
        <dbReference type="Pfam" id="PF04565"/>
    </source>
</evidence>
<feature type="domain" description="RNA polymerase Rpb2" evidence="12">
    <location>
        <begin position="240"/>
        <end position="377"/>
    </location>
</feature>
<dbReference type="GO" id="GO:0003677">
    <property type="term" value="F:DNA binding"/>
    <property type="evidence" value="ECO:0007669"/>
    <property type="project" value="InterPro"/>
</dbReference>
<feature type="domain" description="RNA polymerase beta subunit protrusion" evidence="13">
    <location>
        <begin position="26"/>
        <end position="406"/>
    </location>
</feature>
<keyword evidence="5" id="KW-0548">Nucleotidyltransferase</keyword>
<evidence type="ECO:0000256" key="6">
    <source>
        <dbReference type="ARBA" id="ARBA00022723"/>
    </source>
</evidence>
<feature type="region of interest" description="Disordered" evidence="9">
    <location>
        <begin position="1246"/>
        <end position="1461"/>
    </location>
</feature>
<feature type="domain" description="RNA polymerase Rpb2" evidence="14">
    <location>
        <begin position="470"/>
        <end position="532"/>
    </location>
</feature>
<keyword evidence="7" id="KW-0862">Zinc</keyword>
<dbReference type="Pfam" id="PF04566">
    <property type="entry name" value="RNA_pol_Rpb2_4"/>
    <property type="match status" value="1"/>
</dbReference>
<dbReference type="EC" id="2.7.7.6" evidence="2"/>
<accession>A0A6C0EIU1</accession>
<dbReference type="GO" id="GO:0003899">
    <property type="term" value="F:DNA-directed RNA polymerase activity"/>
    <property type="evidence" value="ECO:0007669"/>
    <property type="project" value="UniProtKB-EC"/>
</dbReference>
<dbReference type="InterPro" id="IPR007644">
    <property type="entry name" value="RNA_pol_bsu_protrusion"/>
</dbReference>
<dbReference type="GO" id="GO:0006351">
    <property type="term" value="P:DNA-templated transcription"/>
    <property type="evidence" value="ECO:0007669"/>
    <property type="project" value="InterPro"/>
</dbReference>
<dbReference type="Gene3D" id="3.90.1100.10">
    <property type="match status" value="1"/>
</dbReference>
<keyword evidence="6" id="KW-0479">Metal-binding</keyword>
<proteinExistence type="inferred from homology"/>
<keyword evidence="3" id="KW-0240">DNA-directed RNA polymerase</keyword>
<dbReference type="Pfam" id="PF00562">
    <property type="entry name" value="RNA_pol_Rpb2_6"/>
    <property type="match status" value="1"/>
</dbReference>
<feature type="compositionally biased region" description="Low complexity" evidence="9">
    <location>
        <begin position="1367"/>
        <end position="1382"/>
    </location>
</feature>
<evidence type="ECO:0000256" key="7">
    <source>
        <dbReference type="ARBA" id="ARBA00022833"/>
    </source>
</evidence>
<feature type="compositionally biased region" description="Pro residues" evidence="9">
    <location>
        <begin position="1292"/>
        <end position="1335"/>
    </location>
</feature>
<dbReference type="SUPFAM" id="SSF64484">
    <property type="entry name" value="beta and beta-prime subunits of DNA dependent RNA-polymerase"/>
    <property type="match status" value="1"/>
</dbReference>
<evidence type="ECO:0000256" key="3">
    <source>
        <dbReference type="ARBA" id="ARBA00022478"/>
    </source>
</evidence>
<evidence type="ECO:0000256" key="4">
    <source>
        <dbReference type="ARBA" id="ARBA00022679"/>
    </source>
</evidence>
<dbReference type="PANTHER" id="PTHR20856">
    <property type="entry name" value="DNA-DIRECTED RNA POLYMERASE I SUBUNIT 2"/>
    <property type="match status" value="1"/>
</dbReference>
<dbReference type="Gene3D" id="3.90.1110.10">
    <property type="entry name" value="RNA polymerase Rpb2, domain 2"/>
    <property type="match status" value="1"/>
</dbReference>
<evidence type="ECO:0000256" key="8">
    <source>
        <dbReference type="ARBA" id="ARBA00023163"/>
    </source>
</evidence>
<feature type="domain" description="RNA polymerase Rpb2" evidence="15">
    <location>
        <begin position="568"/>
        <end position="627"/>
    </location>
</feature>
<evidence type="ECO:0000259" key="12">
    <source>
        <dbReference type="Pfam" id="PF04561"/>
    </source>
</evidence>
<dbReference type="InterPro" id="IPR007641">
    <property type="entry name" value="RNA_pol_Rpb2_7"/>
</dbReference>
<evidence type="ECO:0000259" key="15">
    <source>
        <dbReference type="Pfam" id="PF04566"/>
    </source>
</evidence>
<evidence type="ECO:0000313" key="16">
    <source>
        <dbReference type="EMBL" id="QHT28270.1"/>
    </source>
</evidence>
<dbReference type="InterPro" id="IPR007642">
    <property type="entry name" value="RNA_pol_Rpb2_2"/>
</dbReference>
<dbReference type="Gene3D" id="2.40.270.10">
    <property type="entry name" value="DNA-directed RNA polymerase, subunit 2, domain 6"/>
    <property type="match status" value="1"/>
</dbReference>
<dbReference type="Pfam" id="PF04563">
    <property type="entry name" value="RNA_pol_Rpb2_1"/>
    <property type="match status" value="1"/>
</dbReference>
<evidence type="ECO:0000256" key="2">
    <source>
        <dbReference type="ARBA" id="ARBA00012418"/>
    </source>
</evidence>
<dbReference type="EMBL" id="MN738854">
    <property type="protein sequence ID" value="QHT28270.1"/>
    <property type="molecule type" value="Genomic_DNA"/>
</dbReference>
<dbReference type="PROSITE" id="PS01166">
    <property type="entry name" value="RNA_POL_BETA"/>
    <property type="match status" value="1"/>
</dbReference>
<evidence type="ECO:0000259" key="13">
    <source>
        <dbReference type="Pfam" id="PF04563"/>
    </source>
</evidence>
<evidence type="ECO:0000259" key="11">
    <source>
        <dbReference type="Pfam" id="PF04560"/>
    </source>
</evidence>
<evidence type="ECO:0000256" key="5">
    <source>
        <dbReference type="ARBA" id="ARBA00022695"/>
    </source>
</evidence>
<dbReference type="InterPro" id="IPR007121">
    <property type="entry name" value="RNA_pol_bsu_CS"/>
</dbReference>
<dbReference type="InterPro" id="IPR007120">
    <property type="entry name" value="DNA-dir_RNAP_su2_dom"/>
</dbReference>
<feature type="domain" description="RNA polymerase Rpb2" evidence="11">
    <location>
        <begin position="1102"/>
        <end position="1213"/>
    </location>
</feature>
<dbReference type="GO" id="GO:0000428">
    <property type="term" value="C:DNA-directed RNA polymerase complex"/>
    <property type="evidence" value="ECO:0007669"/>
    <property type="project" value="UniProtKB-KW"/>
</dbReference>
<dbReference type="InterPro" id="IPR015712">
    <property type="entry name" value="DNA-dir_RNA_pol_su2"/>
</dbReference>
<feature type="domain" description="DNA-directed RNA polymerase subunit 2 hybrid-binding" evidence="10">
    <location>
        <begin position="734"/>
        <end position="1099"/>
    </location>
</feature>
<feature type="compositionally biased region" description="Acidic residues" evidence="9">
    <location>
        <begin position="1440"/>
        <end position="1449"/>
    </location>
</feature>
<evidence type="ECO:0000259" key="10">
    <source>
        <dbReference type="Pfam" id="PF00562"/>
    </source>
</evidence>
<comment type="similarity">
    <text evidence="1">Belongs to the RNA polymerase beta chain family.</text>
</comment>
<evidence type="ECO:0000256" key="1">
    <source>
        <dbReference type="ARBA" id="ARBA00006835"/>
    </source>
</evidence>
<dbReference type="Pfam" id="PF04560">
    <property type="entry name" value="RNA_pol_Rpb2_7"/>
    <property type="match status" value="1"/>
</dbReference>
<dbReference type="Pfam" id="PF04561">
    <property type="entry name" value="RNA_pol_Rpb2_2"/>
    <property type="match status" value="1"/>
</dbReference>
<organism evidence="16">
    <name type="scientific">viral metagenome</name>
    <dbReference type="NCBI Taxonomy" id="1070528"/>
    <lineage>
        <taxon>unclassified sequences</taxon>
        <taxon>metagenomes</taxon>
        <taxon>organismal metagenomes</taxon>
    </lineage>
</organism>
<dbReference type="InterPro" id="IPR037033">
    <property type="entry name" value="DNA-dir_RNAP_su2_hyb_sf"/>
</dbReference>
<feature type="compositionally biased region" description="Basic and acidic residues" evidence="9">
    <location>
        <begin position="1415"/>
        <end position="1439"/>
    </location>
</feature>
<name>A0A6C0EIU1_9ZZZZ</name>
<dbReference type="CDD" id="cd00653">
    <property type="entry name" value="RNA_pol_B_RPB2"/>
    <property type="match status" value="1"/>
</dbReference>
<dbReference type="GO" id="GO:0032549">
    <property type="term" value="F:ribonucleoside binding"/>
    <property type="evidence" value="ECO:0007669"/>
    <property type="project" value="InterPro"/>
</dbReference>
<dbReference type="Gene3D" id="2.40.50.150">
    <property type="match status" value="1"/>
</dbReference>
<dbReference type="Gene3D" id="3.90.1800.10">
    <property type="entry name" value="RNA polymerase alpha subunit dimerisation domain"/>
    <property type="match status" value="1"/>
</dbReference>
<dbReference type="InterPro" id="IPR014724">
    <property type="entry name" value="RNA_pol_RPB2_OB-fold"/>
</dbReference>
<dbReference type="InterPro" id="IPR037034">
    <property type="entry name" value="RNA_pol_Rpb2_2_sf"/>
</dbReference>
<keyword evidence="8" id="KW-0804">Transcription</keyword>
<keyword evidence="4" id="KW-0808">Transferase</keyword>
<dbReference type="InterPro" id="IPR007645">
    <property type="entry name" value="RNA_pol_Rpb2_3"/>
</dbReference>
<dbReference type="GO" id="GO:0046872">
    <property type="term" value="F:metal ion binding"/>
    <property type="evidence" value="ECO:0007669"/>
    <property type="project" value="UniProtKB-KW"/>
</dbReference>